<dbReference type="PANTHER" id="PTHR33365">
    <property type="entry name" value="YALI0B05434P"/>
    <property type="match status" value="1"/>
</dbReference>
<accession>A0A9P4VQS0</accession>
<sequence length="126" mass="14638">GVSGDPVVLPDGTLMGGISVYHDLHCIKRLYRSLNKDHYFHNMTEEEEYLLHLHNMHCLDFLRKAAMCHGDTSPLVYKWDYNHPVPVGDMEYEHECVDWDSINKWAIQRMVDPYEPGAVVHPIFGK</sequence>
<dbReference type="InterPro" id="IPR021765">
    <property type="entry name" value="UstYa-like"/>
</dbReference>
<comment type="similarity">
    <text evidence="1">Belongs to the ustYa family.</text>
</comment>
<evidence type="ECO:0000313" key="3">
    <source>
        <dbReference type="Proteomes" id="UP000799429"/>
    </source>
</evidence>
<feature type="non-terminal residue" evidence="2">
    <location>
        <position position="1"/>
    </location>
</feature>
<reference evidence="2" key="1">
    <citation type="journal article" date="2020" name="Stud. Mycol.">
        <title>101 Dothideomycetes genomes: a test case for predicting lifestyles and emergence of pathogens.</title>
        <authorList>
            <person name="Haridas S."/>
            <person name="Albert R."/>
            <person name="Binder M."/>
            <person name="Bloem J."/>
            <person name="Labutti K."/>
            <person name="Salamov A."/>
            <person name="Andreopoulos B."/>
            <person name="Baker S."/>
            <person name="Barry K."/>
            <person name="Bills G."/>
            <person name="Bluhm B."/>
            <person name="Cannon C."/>
            <person name="Castanera R."/>
            <person name="Culley D."/>
            <person name="Daum C."/>
            <person name="Ezra D."/>
            <person name="Gonzalez J."/>
            <person name="Henrissat B."/>
            <person name="Kuo A."/>
            <person name="Liang C."/>
            <person name="Lipzen A."/>
            <person name="Lutzoni F."/>
            <person name="Magnuson J."/>
            <person name="Mondo S."/>
            <person name="Nolan M."/>
            <person name="Ohm R."/>
            <person name="Pangilinan J."/>
            <person name="Park H.-J."/>
            <person name="Ramirez L."/>
            <person name="Alfaro M."/>
            <person name="Sun H."/>
            <person name="Tritt A."/>
            <person name="Yoshinaga Y."/>
            <person name="Zwiers L.-H."/>
            <person name="Turgeon B."/>
            <person name="Goodwin S."/>
            <person name="Spatafora J."/>
            <person name="Crous P."/>
            <person name="Grigoriev I."/>
        </authorList>
    </citation>
    <scope>NUCLEOTIDE SEQUENCE</scope>
    <source>
        <strain evidence="2">CBS 101060</strain>
    </source>
</reference>
<evidence type="ECO:0000256" key="1">
    <source>
        <dbReference type="ARBA" id="ARBA00035112"/>
    </source>
</evidence>
<comment type="caution">
    <text evidence="2">The sequence shown here is derived from an EMBL/GenBank/DDBJ whole genome shotgun (WGS) entry which is preliminary data.</text>
</comment>
<name>A0A9P4VQS0_9PEZI</name>
<gene>
    <name evidence="2" type="ORF">M501DRAFT_934469</name>
</gene>
<dbReference type="GO" id="GO:0043386">
    <property type="term" value="P:mycotoxin biosynthetic process"/>
    <property type="evidence" value="ECO:0007669"/>
    <property type="project" value="InterPro"/>
</dbReference>
<dbReference type="PANTHER" id="PTHR33365:SF7">
    <property type="entry name" value="TAT PATHWAY SIGNAL SEQUENCE"/>
    <property type="match status" value="1"/>
</dbReference>
<proteinExistence type="inferred from homology"/>
<dbReference type="AlphaFoldDB" id="A0A9P4VQS0"/>
<dbReference type="Pfam" id="PF11807">
    <property type="entry name" value="UstYa"/>
    <property type="match status" value="1"/>
</dbReference>
<dbReference type="EMBL" id="MU006096">
    <property type="protein sequence ID" value="KAF2838635.1"/>
    <property type="molecule type" value="Genomic_DNA"/>
</dbReference>
<evidence type="ECO:0000313" key="2">
    <source>
        <dbReference type="EMBL" id="KAF2838635.1"/>
    </source>
</evidence>
<organism evidence="2 3">
    <name type="scientific">Patellaria atrata CBS 101060</name>
    <dbReference type="NCBI Taxonomy" id="1346257"/>
    <lineage>
        <taxon>Eukaryota</taxon>
        <taxon>Fungi</taxon>
        <taxon>Dikarya</taxon>
        <taxon>Ascomycota</taxon>
        <taxon>Pezizomycotina</taxon>
        <taxon>Dothideomycetes</taxon>
        <taxon>Dothideomycetes incertae sedis</taxon>
        <taxon>Patellariales</taxon>
        <taxon>Patellariaceae</taxon>
        <taxon>Patellaria</taxon>
    </lineage>
</organism>
<keyword evidence="3" id="KW-1185">Reference proteome</keyword>
<dbReference type="OrthoDB" id="3687641at2759"/>
<protein>
    <submittedName>
        <fullName evidence="2">Uncharacterized protein</fullName>
    </submittedName>
</protein>
<dbReference type="Proteomes" id="UP000799429">
    <property type="component" value="Unassembled WGS sequence"/>
</dbReference>